<accession>A0A0V1B1B5</accession>
<organism evidence="1 2">
    <name type="scientific">Trichinella spiralis</name>
    <name type="common">Trichina worm</name>
    <dbReference type="NCBI Taxonomy" id="6334"/>
    <lineage>
        <taxon>Eukaryota</taxon>
        <taxon>Metazoa</taxon>
        <taxon>Ecdysozoa</taxon>
        <taxon>Nematoda</taxon>
        <taxon>Enoplea</taxon>
        <taxon>Dorylaimia</taxon>
        <taxon>Trichinellida</taxon>
        <taxon>Trichinellidae</taxon>
        <taxon>Trichinella</taxon>
    </lineage>
</organism>
<keyword evidence="2" id="KW-1185">Reference proteome</keyword>
<dbReference type="EMBL" id="JYDH01000132">
    <property type="protein sequence ID" value="KRY30786.1"/>
    <property type="molecule type" value="Genomic_DNA"/>
</dbReference>
<reference evidence="1 2" key="1">
    <citation type="submission" date="2015-01" db="EMBL/GenBank/DDBJ databases">
        <title>Evolution of Trichinella species and genotypes.</title>
        <authorList>
            <person name="Korhonen P.K."/>
            <person name="Edoardo P."/>
            <person name="Giuseppe L.R."/>
            <person name="Gasser R.B."/>
        </authorList>
    </citation>
    <scope>NUCLEOTIDE SEQUENCE [LARGE SCALE GENOMIC DNA]</scope>
    <source>
        <strain evidence="1">ISS3</strain>
    </source>
</reference>
<gene>
    <name evidence="1" type="ORF">T01_12418</name>
</gene>
<dbReference type="InParanoid" id="A0A0V1B1B5"/>
<protein>
    <submittedName>
        <fullName evidence="1">Uncharacterized protein</fullName>
    </submittedName>
</protein>
<name>A0A0V1B1B5_TRISP</name>
<dbReference type="AlphaFoldDB" id="A0A0V1B1B5"/>
<comment type="caution">
    <text evidence="1">The sequence shown here is derived from an EMBL/GenBank/DDBJ whole genome shotgun (WGS) entry which is preliminary data.</text>
</comment>
<sequence length="61" mass="6600">MSQHTAQDSLMQSDSVPLGPEPVHHVADLWIFSQIQSAVPTRGLQALSQIKNPKTPPKALA</sequence>
<proteinExistence type="predicted"/>
<dbReference type="Proteomes" id="UP000054776">
    <property type="component" value="Unassembled WGS sequence"/>
</dbReference>
<evidence type="ECO:0000313" key="2">
    <source>
        <dbReference type="Proteomes" id="UP000054776"/>
    </source>
</evidence>
<evidence type="ECO:0000313" key="1">
    <source>
        <dbReference type="EMBL" id="KRY30786.1"/>
    </source>
</evidence>